<organism evidence="4 5">
    <name type="scientific">Vreelandella subterranea</name>
    <dbReference type="NCBI Taxonomy" id="416874"/>
    <lineage>
        <taxon>Bacteria</taxon>
        <taxon>Pseudomonadati</taxon>
        <taxon>Pseudomonadota</taxon>
        <taxon>Gammaproteobacteria</taxon>
        <taxon>Oceanospirillales</taxon>
        <taxon>Halomonadaceae</taxon>
        <taxon>Vreelandella</taxon>
    </lineage>
</organism>
<dbReference type="Gene3D" id="3.30.70.990">
    <property type="entry name" value="YajQ-like, domain 2"/>
    <property type="match status" value="1"/>
</dbReference>
<keyword evidence="1 3" id="KW-0547">Nucleotide-binding</keyword>
<evidence type="ECO:0000256" key="1">
    <source>
        <dbReference type="ARBA" id="ARBA00022741"/>
    </source>
</evidence>
<comment type="function">
    <text evidence="3">Nucleotide-binding protein.</text>
</comment>
<dbReference type="InterPro" id="IPR007551">
    <property type="entry name" value="YajQ/Smlt4090-like"/>
</dbReference>
<dbReference type="SUPFAM" id="SSF89963">
    <property type="entry name" value="YajQ-like"/>
    <property type="match status" value="2"/>
</dbReference>
<dbReference type="InterPro" id="IPR035571">
    <property type="entry name" value="UPF0234-like_C"/>
</dbReference>
<dbReference type="InterPro" id="IPR035570">
    <property type="entry name" value="UPF0234_N"/>
</dbReference>
<gene>
    <name evidence="4" type="ORF">SAMN04487958_102177</name>
</gene>
<dbReference type="Gene3D" id="3.30.70.860">
    <property type="match status" value="1"/>
</dbReference>
<reference evidence="5" key="1">
    <citation type="submission" date="2016-10" db="EMBL/GenBank/DDBJ databases">
        <authorList>
            <person name="Varghese N."/>
            <person name="Submissions S."/>
        </authorList>
    </citation>
    <scope>NUCLEOTIDE SEQUENCE [LARGE SCALE GENOMIC DNA]</scope>
    <source>
        <strain evidence="5">CGMCC 1.6495</strain>
    </source>
</reference>
<dbReference type="RefSeq" id="WP_092825395.1">
    <property type="nucleotide sequence ID" value="NZ_FOGS01000002.1"/>
</dbReference>
<accession>A0A1H9R265</accession>
<dbReference type="Proteomes" id="UP000198505">
    <property type="component" value="Unassembled WGS sequence"/>
</dbReference>
<evidence type="ECO:0000313" key="5">
    <source>
        <dbReference type="Proteomes" id="UP000198505"/>
    </source>
</evidence>
<dbReference type="NCBIfam" id="NF003819">
    <property type="entry name" value="PRK05412.1"/>
    <property type="match status" value="1"/>
</dbReference>
<dbReference type="GO" id="GO:0000166">
    <property type="term" value="F:nucleotide binding"/>
    <property type="evidence" value="ECO:0007669"/>
    <property type="project" value="UniProtKB-UniRule"/>
</dbReference>
<dbReference type="Pfam" id="PF04461">
    <property type="entry name" value="YajQ"/>
    <property type="match status" value="1"/>
</dbReference>
<dbReference type="STRING" id="416874.SAMN04487958_102177"/>
<evidence type="ECO:0000256" key="3">
    <source>
        <dbReference type="HAMAP-Rule" id="MF_00632"/>
    </source>
</evidence>
<evidence type="ECO:0000256" key="2">
    <source>
        <dbReference type="ARBA" id="ARBA00093450"/>
    </source>
</evidence>
<comment type="similarity">
    <text evidence="2 3">Belongs to the YajQ family.</text>
</comment>
<evidence type="ECO:0000313" key="4">
    <source>
        <dbReference type="EMBL" id="SER66159.1"/>
    </source>
</evidence>
<dbReference type="CDD" id="cd11740">
    <property type="entry name" value="YajQ_like"/>
    <property type="match status" value="1"/>
</dbReference>
<dbReference type="AlphaFoldDB" id="A0A1H9R265"/>
<dbReference type="EMBL" id="FOGS01000002">
    <property type="protein sequence ID" value="SER66159.1"/>
    <property type="molecule type" value="Genomic_DNA"/>
</dbReference>
<dbReference type="PANTHER" id="PTHR30476">
    <property type="entry name" value="UPF0234 PROTEIN YAJQ"/>
    <property type="match status" value="1"/>
</dbReference>
<proteinExistence type="inferred from homology"/>
<keyword evidence="5" id="KW-1185">Reference proteome</keyword>
<sequence>MPSFDIVSEFDQHEAANAVDQANREVQSRFDFKGVDASFTLEKESVQLEAEVDFQLKQMLDVLRNRLIARGIDARCMDIKDPVLSGVKARQEVALKQGLDQSEAKDVVKRIKASKLKVQAQIQGEKVRVTGKKRDDLQSVMSLLRGEGGPELPLQFDNFRD</sequence>
<dbReference type="InterPro" id="IPR036183">
    <property type="entry name" value="YajQ-like_sf"/>
</dbReference>
<dbReference type="HAMAP" id="MF_00632">
    <property type="entry name" value="UPF0234"/>
    <property type="match status" value="1"/>
</dbReference>
<dbReference type="GO" id="GO:0005829">
    <property type="term" value="C:cytosol"/>
    <property type="evidence" value="ECO:0007669"/>
    <property type="project" value="TreeGrafter"/>
</dbReference>
<dbReference type="PANTHER" id="PTHR30476:SF0">
    <property type="entry name" value="UPF0234 PROTEIN YAJQ"/>
    <property type="match status" value="1"/>
</dbReference>
<name>A0A1H9R265_9GAMM</name>
<protein>
    <recommendedName>
        <fullName evidence="3">Nucleotide-binding protein SAMN04487958_102177</fullName>
    </recommendedName>
</protein>